<evidence type="ECO:0000313" key="2">
    <source>
        <dbReference type="EMBL" id="QPD05812.1"/>
    </source>
</evidence>
<sequence length="521" mass="58326">MMSAHWACWLWTVVGASFLGWGIKGVVLGPVMDDKRRELERLKNKVSMLTSQPPEVRTVEKRVEVPIERVVVKRVEVPVEKTVDRPIDSPEHLARIKALEGEVAVIAGLFTQIAQLKTFSSQAGERRIEERVVVQVDNSEQLARIQALEGEVAVITELREQIAELRASSSQAKEKVVEQRIEPPSEQSGVVPVENKEHLARIKALEGKVAVITELREQLAQLAQHQAVSFQAGEMGVEKRIETPAEQIVVSNENAPVEPLSEHTSDLDHAAAVASADEGPAVGESPDDLKHIRGIGPALERFLHKRGVFWFSQVATWSQKDIDKFEFLLPNFGGRIQRESWVRSAQDEHYKKYKQWLGEGEPPSESPDVQVPIDQPQAAFSQAEEMGIEQQVETPADQIVVQNGDVPVETISEPAGNLDYSATVEPSEETQGSKESPDDLKQIRGVGPGLERFLHKRGVFWFSQVATWSKADIDKFEFLLPNFGGRIQRENWVRSAQVEYYKKYKQWLGDGEPPSTTPDTH</sequence>
<accession>A0A7S8FHB2</accession>
<dbReference type="Proteomes" id="UP000593737">
    <property type="component" value="Chromosome"/>
</dbReference>
<name>A0A7S8FHB2_9BACT</name>
<feature type="coiled-coil region" evidence="1">
    <location>
        <begin position="148"/>
        <end position="182"/>
    </location>
</feature>
<dbReference type="EMBL" id="CP047423">
    <property type="protein sequence ID" value="QPD05812.1"/>
    <property type="molecule type" value="Genomic_DNA"/>
</dbReference>
<organism evidence="2 3">
    <name type="scientific">Candidatus Nitrospira kreftii</name>
    <dbReference type="NCBI Taxonomy" id="2652173"/>
    <lineage>
        <taxon>Bacteria</taxon>
        <taxon>Pseudomonadati</taxon>
        <taxon>Nitrospirota</taxon>
        <taxon>Nitrospiria</taxon>
        <taxon>Nitrospirales</taxon>
        <taxon>Nitrospiraceae</taxon>
        <taxon>Nitrospira</taxon>
    </lineage>
</organism>
<dbReference type="AlphaFoldDB" id="A0A7S8FHB2"/>
<proteinExistence type="predicted"/>
<reference evidence="2 3" key="1">
    <citation type="journal article" date="2020" name="ISME J.">
        <title>Enrichment and physiological characterization of a novel comammox Nitrospira indicates ammonium inhibition of complete nitrification.</title>
        <authorList>
            <person name="Sakoula D."/>
            <person name="Koch H."/>
            <person name="Frank J."/>
            <person name="Jetten M.S.M."/>
            <person name="van Kessel M.A.H.J."/>
            <person name="Lucker S."/>
        </authorList>
    </citation>
    <scope>NUCLEOTIDE SEQUENCE [LARGE SCALE GENOMIC DNA]</scope>
    <source>
        <strain evidence="2">Comreactor17</strain>
    </source>
</reference>
<protein>
    <submittedName>
        <fullName evidence="2">Uncharacterized protein</fullName>
    </submittedName>
</protein>
<keyword evidence="1" id="KW-0175">Coiled coil</keyword>
<evidence type="ECO:0000313" key="3">
    <source>
        <dbReference type="Proteomes" id="UP000593737"/>
    </source>
</evidence>
<evidence type="ECO:0000256" key="1">
    <source>
        <dbReference type="SAM" id="Coils"/>
    </source>
</evidence>
<gene>
    <name evidence="2" type="ORF">Nkreftii_003586</name>
</gene>
<dbReference type="KEGG" id="nkf:Nkreftii_003586"/>